<feature type="transmembrane region" description="Helical" evidence="9">
    <location>
        <begin position="6"/>
        <end position="29"/>
    </location>
</feature>
<feature type="transmembrane region" description="Helical" evidence="9">
    <location>
        <begin position="116"/>
        <end position="142"/>
    </location>
</feature>
<proteinExistence type="inferred from homology"/>
<evidence type="ECO:0000313" key="10">
    <source>
        <dbReference type="EMBL" id="MEJ5021059.1"/>
    </source>
</evidence>
<protein>
    <recommendedName>
        <fullName evidence="8">Biotin transporter</fullName>
    </recommendedName>
</protein>
<comment type="caution">
    <text evidence="10">The sequence shown here is derived from an EMBL/GenBank/DDBJ whole genome shotgun (WGS) entry which is preliminary data.</text>
</comment>
<gene>
    <name evidence="10" type="ORF">WH297_15155</name>
</gene>
<evidence type="ECO:0000256" key="1">
    <source>
        <dbReference type="ARBA" id="ARBA00004651"/>
    </source>
</evidence>
<dbReference type="PANTHER" id="PTHR34295:SF4">
    <property type="entry name" value="BIOTIN TRANSPORTER BIOY-RELATED"/>
    <property type="match status" value="1"/>
</dbReference>
<evidence type="ECO:0000313" key="11">
    <source>
        <dbReference type="Proteomes" id="UP001375812"/>
    </source>
</evidence>
<evidence type="ECO:0000256" key="8">
    <source>
        <dbReference type="PIRNR" id="PIRNR016661"/>
    </source>
</evidence>
<dbReference type="Pfam" id="PF02632">
    <property type="entry name" value="BioY"/>
    <property type="match status" value="1"/>
</dbReference>
<accession>A0ABU8PFR3</accession>
<dbReference type="InterPro" id="IPR003784">
    <property type="entry name" value="BioY"/>
</dbReference>
<evidence type="ECO:0000256" key="3">
    <source>
        <dbReference type="ARBA" id="ARBA00022448"/>
    </source>
</evidence>
<reference evidence="10 11" key="1">
    <citation type="submission" date="2023-12" db="EMBL/GenBank/DDBJ databases">
        <title>Gut-associated functions are favored during microbiome assembly across C. elegans life.</title>
        <authorList>
            <person name="Zimmermann J."/>
        </authorList>
    </citation>
    <scope>NUCLEOTIDE SEQUENCE [LARGE SCALE GENOMIC DNA]</scope>
    <source>
        <strain evidence="10 11">MYb71</strain>
    </source>
</reference>
<evidence type="ECO:0000256" key="4">
    <source>
        <dbReference type="ARBA" id="ARBA00022475"/>
    </source>
</evidence>
<dbReference type="Gene3D" id="1.10.1760.20">
    <property type="match status" value="1"/>
</dbReference>
<feature type="transmembrane region" description="Helical" evidence="9">
    <location>
        <begin position="86"/>
        <end position="104"/>
    </location>
</feature>
<feature type="transmembrane region" description="Helical" evidence="9">
    <location>
        <begin position="162"/>
        <end position="180"/>
    </location>
</feature>
<dbReference type="PIRSF" id="PIRSF016661">
    <property type="entry name" value="BioY"/>
    <property type="match status" value="1"/>
</dbReference>
<dbReference type="Proteomes" id="UP001375812">
    <property type="component" value="Unassembled WGS sequence"/>
</dbReference>
<keyword evidence="4 8" id="KW-1003">Cell membrane</keyword>
<name>A0ABU8PFR3_9HYPH</name>
<evidence type="ECO:0000256" key="2">
    <source>
        <dbReference type="ARBA" id="ARBA00010692"/>
    </source>
</evidence>
<keyword evidence="11" id="KW-1185">Reference proteome</keyword>
<dbReference type="EMBL" id="JBBGZH010000002">
    <property type="protein sequence ID" value="MEJ5021059.1"/>
    <property type="molecule type" value="Genomic_DNA"/>
</dbReference>
<sequence>MPTRSLVLIALFTAIIVVLGLIPPIMLTFIPVPIHAQSMGVLLAGVVLGARGAALSVLLLITLVAIGLPVLSGGRGGLAVFLSPTAGYLVGFLPAALVTGWIAERVAKHTNGGWRAFAGFFAAATVGLIIDHAFGVAWLIGYVGLSPRGALIGDLIFVPGDLIKAGIAAYIGQFILSNFGQRLRTGQLS</sequence>
<evidence type="ECO:0000256" key="7">
    <source>
        <dbReference type="ARBA" id="ARBA00023136"/>
    </source>
</evidence>
<dbReference type="RefSeq" id="WP_105543542.1">
    <property type="nucleotide sequence ID" value="NZ_JBBGZH010000002.1"/>
</dbReference>
<dbReference type="PANTHER" id="PTHR34295">
    <property type="entry name" value="BIOTIN TRANSPORTER BIOY"/>
    <property type="match status" value="1"/>
</dbReference>
<feature type="transmembrane region" description="Helical" evidence="9">
    <location>
        <begin position="41"/>
        <end position="66"/>
    </location>
</feature>
<keyword evidence="6 9" id="KW-1133">Transmembrane helix</keyword>
<keyword evidence="3 8" id="KW-0813">Transport</keyword>
<organism evidence="10 11">
    <name type="scientific">Ochrobactrum vermis</name>
    <dbReference type="NCBI Taxonomy" id="1827297"/>
    <lineage>
        <taxon>Bacteria</taxon>
        <taxon>Pseudomonadati</taxon>
        <taxon>Pseudomonadota</taxon>
        <taxon>Alphaproteobacteria</taxon>
        <taxon>Hyphomicrobiales</taxon>
        <taxon>Brucellaceae</taxon>
        <taxon>Brucella/Ochrobactrum group</taxon>
        <taxon>Ochrobactrum</taxon>
    </lineage>
</organism>
<evidence type="ECO:0000256" key="5">
    <source>
        <dbReference type="ARBA" id="ARBA00022692"/>
    </source>
</evidence>
<comment type="subcellular location">
    <subcellularLocation>
        <location evidence="1 8">Cell membrane</location>
        <topology evidence="1 8">Multi-pass membrane protein</topology>
    </subcellularLocation>
</comment>
<keyword evidence="7 8" id="KW-0472">Membrane</keyword>
<evidence type="ECO:0000256" key="9">
    <source>
        <dbReference type="SAM" id="Phobius"/>
    </source>
</evidence>
<evidence type="ECO:0000256" key="6">
    <source>
        <dbReference type="ARBA" id="ARBA00022989"/>
    </source>
</evidence>
<keyword evidence="5 9" id="KW-0812">Transmembrane</keyword>
<comment type="similarity">
    <text evidence="2 8">Belongs to the BioY family.</text>
</comment>